<keyword evidence="2" id="KW-1185">Reference proteome</keyword>
<dbReference type="EMBL" id="BNJG01000001">
    <property type="protein sequence ID" value="GHO54656.1"/>
    <property type="molecule type" value="Genomic_DNA"/>
</dbReference>
<proteinExistence type="predicted"/>
<comment type="caution">
    <text evidence="1">The sequence shown here is derived from an EMBL/GenBank/DDBJ whole genome shotgun (WGS) entry which is preliminary data.</text>
</comment>
<dbReference type="Proteomes" id="UP000654345">
    <property type="component" value="Unassembled WGS sequence"/>
</dbReference>
<organism evidence="1 2">
    <name type="scientific">Ktedonobacter robiniae</name>
    <dbReference type="NCBI Taxonomy" id="2778365"/>
    <lineage>
        <taxon>Bacteria</taxon>
        <taxon>Bacillati</taxon>
        <taxon>Chloroflexota</taxon>
        <taxon>Ktedonobacteria</taxon>
        <taxon>Ktedonobacterales</taxon>
        <taxon>Ktedonobacteraceae</taxon>
        <taxon>Ktedonobacter</taxon>
    </lineage>
</organism>
<evidence type="ECO:0000313" key="1">
    <source>
        <dbReference type="EMBL" id="GHO54656.1"/>
    </source>
</evidence>
<evidence type="ECO:0000313" key="2">
    <source>
        <dbReference type="Proteomes" id="UP000654345"/>
    </source>
</evidence>
<sequence length="98" mass="11047">MSLGHHCNRRVCRLKDPGVSLGHHCNRRVCRLRGHAEGHPLAYNHRRDSEDLAVWRDRLVKWAGAPYHPVGGALFGLEEMYDAEELLSVLVLVPGCLV</sequence>
<protein>
    <submittedName>
        <fullName evidence="1">Uncharacterized protein</fullName>
    </submittedName>
</protein>
<gene>
    <name evidence="1" type="ORF">KSB_31310</name>
</gene>
<accession>A0ABQ3UPK1</accession>
<name>A0ABQ3UPK1_9CHLR</name>
<reference evidence="1 2" key="1">
    <citation type="journal article" date="2021" name="Int. J. Syst. Evol. Microbiol.">
        <title>Reticulibacter mediterranei gen. nov., sp. nov., within the new family Reticulibacteraceae fam. nov., and Ktedonospora formicarum gen. nov., sp. nov., Ktedonobacter robiniae sp. nov., Dictyobacter formicarum sp. nov. and Dictyobacter arantiisoli sp. nov., belonging to the class Ktedonobacteria.</title>
        <authorList>
            <person name="Yabe S."/>
            <person name="Zheng Y."/>
            <person name="Wang C.M."/>
            <person name="Sakai Y."/>
            <person name="Abe K."/>
            <person name="Yokota A."/>
            <person name="Donadio S."/>
            <person name="Cavaletti L."/>
            <person name="Monciardini P."/>
        </authorList>
    </citation>
    <scope>NUCLEOTIDE SEQUENCE [LARGE SCALE GENOMIC DNA]</scope>
    <source>
        <strain evidence="1 2">SOSP1-30</strain>
    </source>
</reference>